<dbReference type="PANTHER" id="PTHR11878:SF65">
    <property type="entry name" value="NA_CA-EXCHANGE PROTEIN, ISOFORM G"/>
    <property type="match status" value="1"/>
</dbReference>
<dbReference type="Pfam" id="PF03160">
    <property type="entry name" value="Calx-beta"/>
    <property type="match status" value="5"/>
</dbReference>
<feature type="domain" description="Calx-beta" evidence="5">
    <location>
        <begin position="2006"/>
        <end position="2072"/>
    </location>
</feature>
<gene>
    <name evidence="6" type="ORF">CLV59_103395</name>
</gene>
<dbReference type="Proteomes" id="UP000249819">
    <property type="component" value="Unassembled WGS sequence"/>
</dbReference>
<dbReference type="PANTHER" id="PTHR11878">
    <property type="entry name" value="SODIUM/CALCIUM EXCHANGER"/>
    <property type="match status" value="1"/>
</dbReference>
<dbReference type="GO" id="GO:0016020">
    <property type="term" value="C:membrane"/>
    <property type="evidence" value="ECO:0007669"/>
    <property type="project" value="InterPro"/>
</dbReference>
<dbReference type="SUPFAM" id="SSF103647">
    <property type="entry name" value="TSP type-3 repeat"/>
    <property type="match status" value="1"/>
</dbReference>
<sequence length="3106" mass="329599">MLVLSYPMKDIQTAMPLLFRRLAGGVVLALMLLFSTFTTSAQVTINPTGGTNTTDGLKIVVKANGDYQIFRNGRTETGADRNEAGKVGIRNYFRMYVNSLVSDTITPTVDYVSGLMGDGSAANPYEVAIFSHFDAVKSGVTYRMIVRKVISYEAPKKYFHLKYNVFPNDAAATAFIPMLFFTEYPKLQDNISTAQDDNNRNCFADTAMGIAGTPRLAGIYRTSTTTAPNSNNGNYSHMFRTIDTSRFYGLSINYDYDREEDSQDGRMLNGLMNKFPGTGLNYYRGVGLWTIMNQTGTTLTKLMSSGTVVRVGYDDTQTIKNSTTATDAMSTAHSGKSTQVTVAFTKDTLSQLEGDVTATATNLTLTVTGGILYGPAFVQIDVAAPASGEQHPAVEGTDFTINRVGFMIPARDYTIAANQTVTVPLVSIKGNKILEYDRRLNLKLLSSPDNMIKLGAQSTTCYVIVDDEPSNISAPATATVQEGNSLPIHVQLPAGVNASEKIKVTASIVNDGTANLATVGDDFDPIADAEIAVNGNGTDLILVTKPDLVLEPDEYVKLNITAVVMGKTKTATTTVTITDATRLDPENIKLTFSTIPATGLKEGYDGKLAVSLPNGVTTTVPINVNLNNITGTASTLDYTLVNPFTLSSGNATTTDLHLLPDDLLEGDETMILGGVASDGITNFTLNPYTITIGDADYPPAHPVIVHLDQASVKEGDATGAAFWLELPDGLKAGKQFTFNLTADATSTAVAARYVLPATITIDPGKSASDKIYIKANTNDVLFDDAILYINTACTDTNIPTDGQKQLNILDNTSQTTSGSKVLTITPVKSTIKEGESVQFKISLPPNVTSTKDINITLTRDAASTIGISNDYTLLQNVIKLPANTNSITTAENIVRAETDLIIENTETLLLNAAADVDVTTNQIRLDVTDETSKNPDNLKLSITSLAAPADFKEGYKGPLTVSLPTDVTTEVEISFTFKPNTGTASSADYTITPAAFTLLGHSQDVTLDLLTDNLVEGPETLVLDGIATDVINTPYTVTSKTITIIDADYPPGNVILHLDQTFAKEGDATGAAFWVELPGGLATANQMNFSLSAGTGTTAALARYNLPGTISIAANKSASDKIYITANTNKVLNDDAVLYINATCTDPLITTAPAVKLDIQDNTRVTSPGSDAVTVTPVSTVLKEGDKTKFTIALPAGITSATAITVNLTPVYVANGASASDYDLANLPLTLAAGSNSTTTIDDILTANTDNILEADEAVQLTVTPSTGFTATPASLNLTITDETRKNTNNLKLTFITDPADQLKEGYHGKVTVTLPPNITTEVPITVVFKANTGTADLNDYSLTLPQPSFTGHSIDADLVLKTDGLMEGPETLVIDATAVDALNTTFAVTPTTITIIDADYPPANPVILHLDQTFAKEGDATGAAFWVELPDGIIAGNPVNFTLAAGTGTTAALARYNLPGTISIAANKSASDKIYITANTNKVLNDDAVLYINATCTDPLITTAAPIKLDIQDDTRTTYPGSNALTLAAVTNPLLENTATKVSIALPAGFTSAKDITINLAGAATSEAGANDFDLLKTAVTLHATNNSETTTEDIILAKKDDVIEKDELLTIHPDAGTGYTSADFSLTINDATRRDANNRKLSVTPAGKLQLHEGDAQQYTFSLPANITTEIPINISFSTSGTATEGAGQDYTIPATASFSTGNSTVVTVNVLNDDLVEGTETFTVTGTTTDATGEAYTTDAITADIIDAQYPVTLEITASPDHILEGFSSAVNVKLPNNWRAGFDIPVNISKGAASTLDNAEHSALPAQFIIPKFSNTATAVNVLANRNDMLGDGGTIVVEGTTTDANILVTPVTITVEDSTIKRPGTNILNITSSKTVLKEGESADITVSLGTNLSSKSPIVVTLDRGAASTASASDLSFVSKTVTLPAGQHSITFANLIKAENDDILERDETFIITGTSGPYVIADLPITIQDETRNDPLKTVLNITPSKTGTLLEGDDVTLQVSLPAGVTTEVPITVTHILSGTATAADYTIPASFVFNKDTSIALHIVTDDLVEGDETLQIGLSATDGISSYTNTPVNFTIKDAQYPARIHLSAEPDKIDEGGAGTVLKATFENNWRAGKDYTINLSKDASNSTADDTDHSALPASITIKAGDNAGAAATLLTAFKDLILEDDEIVSITGVCNDPQLPVDATRVTILDRTHDDPNTGRIYLSPVTPGNTVVEGDSYTVKVAFAPGVTSSKPLVVRLDVSPNSTADVSDVNGLPTTITIPAGDHEYSFAFTALKDDIIERPELYRIVATPVNLPGMSGDSIDVTIIDATSADPNNLKMKLSIDSTTLQEGHSTKVLLSFTTNNIVAGEDVVLHVAPDATSTADINDYSGLPDNLVLPAGEHQIEYTLTAVADKVIEGDEILQLQGNFVNSFFAYQLQPPHALTITETVQATVQLLKGTDAAEPSTTGAYTVKLPLDYTAAAPVQVTLFVGSVPGATNIGSVANTVTIPVGSNSADVQVPVIDNNIIDGDEFLPAALQTASMVRGTNTIPFAVNKLDTIKLPVHDDESAATGPKATARELLVEKIKDAAEPATQGQLKVRFTEPALTAAKDVTVNYTVGGTATPDVRYKKLSGQAVIPAGKNEVVINVDPIDNDIVEGDGTVALQLKNVTSNLVNVTWPFSAQAIPDLIISDNDTLIVELFTTVTTVPEGKPIQYTIKSPSRAAIPVPVRIQIDQDAVRTFTASEGQINGNILTITLPAMQSEHNFTISSSDDATNDDDGFLNTTLLPYAGSNSTPLYLLGSQISNHVIVTDNDPLNISFADTKFSVKEGNMGDTNLLRFVIKLSNKSSRPVTITFDNEEATEGVSYPFFDFKATPGEDFIMDVKQITIPPFSSEGELFVKIIGDTTFEQNESFYVKMLSVSVPSSTNLPKLVDPVKALGVILNDDPMCGECDTDGDGLTNAEEDINQNGDPFDDDTDGDGIPNFLDLDSDGDGVPDSVERWTRDKRYINDNNGLIRIHPAISPNGDGKGNDVMYIENIDKYPDNEVVIFNRWGGTVFKTKHYDNKSNNFKGKANVGMGSGADVPDGSYFYTVQIRTEGKSQQVTGFIVIKR</sequence>
<evidence type="ECO:0000259" key="5">
    <source>
        <dbReference type="Pfam" id="PF03160"/>
    </source>
</evidence>
<dbReference type="InterPro" id="IPR003644">
    <property type="entry name" value="Calx_beta"/>
</dbReference>
<name>A0A327WBE8_9BACT</name>
<feature type="domain" description="Calx-beta" evidence="5">
    <location>
        <begin position="2854"/>
        <end position="2940"/>
    </location>
</feature>
<accession>A0A327WBE8</accession>
<comment type="caution">
    <text evidence="6">The sequence shown here is derived from an EMBL/GenBank/DDBJ whole genome shotgun (WGS) entry which is preliminary data.</text>
</comment>
<keyword evidence="1" id="KW-0732">Signal</keyword>
<dbReference type="Gene3D" id="2.60.40.2030">
    <property type="match status" value="6"/>
</dbReference>
<keyword evidence="7" id="KW-1185">Reference proteome</keyword>
<feature type="domain" description="Calx-beta" evidence="5">
    <location>
        <begin position="1668"/>
        <end position="1731"/>
    </location>
</feature>
<evidence type="ECO:0000313" key="6">
    <source>
        <dbReference type="EMBL" id="RAJ83428.1"/>
    </source>
</evidence>
<dbReference type="GO" id="GO:0005509">
    <property type="term" value="F:calcium ion binding"/>
    <property type="evidence" value="ECO:0007669"/>
    <property type="project" value="InterPro"/>
</dbReference>
<dbReference type="SUPFAM" id="SSF141072">
    <property type="entry name" value="CalX-like"/>
    <property type="match status" value="8"/>
</dbReference>
<evidence type="ECO:0000256" key="3">
    <source>
        <dbReference type="ARBA" id="ARBA00022837"/>
    </source>
</evidence>
<evidence type="ECO:0000256" key="2">
    <source>
        <dbReference type="ARBA" id="ARBA00022737"/>
    </source>
</evidence>
<proteinExistence type="predicted"/>
<evidence type="ECO:0000313" key="7">
    <source>
        <dbReference type="Proteomes" id="UP000249819"/>
    </source>
</evidence>
<keyword evidence="2" id="KW-0677">Repeat</keyword>
<organism evidence="6 7">
    <name type="scientific">Chitinophaga dinghuensis</name>
    <dbReference type="NCBI Taxonomy" id="1539050"/>
    <lineage>
        <taxon>Bacteria</taxon>
        <taxon>Pseudomonadati</taxon>
        <taxon>Bacteroidota</taxon>
        <taxon>Chitinophagia</taxon>
        <taxon>Chitinophagales</taxon>
        <taxon>Chitinophagaceae</taxon>
        <taxon>Chitinophaga</taxon>
    </lineage>
</organism>
<dbReference type="OrthoDB" id="599434at2"/>
<reference evidence="6 7" key="1">
    <citation type="submission" date="2018-06" db="EMBL/GenBank/DDBJ databases">
        <title>Genomic Encyclopedia of Archaeal and Bacterial Type Strains, Phase II (KMG-II): from individual species to whole genera.</title>
        <authorList>
            <person name="Goeker M."/>
        </authorList>
    </citation>
    <scope>NUCLEOTIDE SEQUENCE [LARGE SCALE GENOMIC DNA]</scope>
    <source>
        <strain evidence="6 7">DSM 29821</strain>
    </source>
</reference>
<evidence type="ECO:0000256" key="4">
    <source>
        <dbReference type="ARBA" id="ARBA00023065"/>
    </source>
</evidence>
<dbReference type="GO" id="GO:0030001">
    <property type="term" value="P:metal ion transport"/>
    <property type="evidence" value="ECO:0007669"/>
    <property type="project" value="TreeGrafter"/>
</dbReference>
<dbReference type="GO" id="GO:0007154">
    <property type="term" value="P:cell communication"/>
    <property type="evidence" value="ECO:0007669"/>
    <property type="project" value="InterPro"/>
</dbReference>
<protein>
    <submittedName>
        <fullName evidence="6">Gliding motility-associated-like protein</fullName>
    </submittedName>
</protein>
<dbReference type="Pfam" id="PF13585">
    <property type="entry name" value="CHU_C"/>
    <property type="match status" value="1"/>
</dbReference>
<dbReference type="InterPro" id="IPR038081">
    <property type="entry name" value="CalX-like_sf"/>
</dbReference>
<feature type="domain" description="Calx-beta" evidence="5">
    <location>
        <begin position="2589"/>
        <end position="2668"/>
    </location>
</feature>
<dbReference type="Gene3D" id="4.10.1080.10">
    <property type="entry name" value="TSP type-3 repeat"/>
    <property type="match status" value="1"/>
</dbReference>
<dbReference type="InterPro" id="IPR051171">
    <property type="entry name" value="CaCA"/>
</dbReference>
<keyword evidence="3" id="KW-0106">Calcium</keyword>
<keyword evidence="4" id="KW-0406">Ion transport</keyword>
<dbReference type="InterPro" id="IPR028974">
    <property type="entry name" value="TSP_type-3_rpt"/>
</dbReference>
<dbReference type="RefSeq" id="WP_111592074.1">
    <property type="nucleotide sequence ID" value="NZ_QLMA01000003.1"/>
</dbReference>
<dbReference type="EMBL" id="QLMA01000003">
    <property type="protein sequence ID" value="RAJ83428.1"/>
    <property type="molecule type" value="Genomic_DNA"/>
</dbReference>
<feature type="domain" description="Calx-beta" evidence="5">
    <location>
        <begin position="2360"/>
        <end position="2416"/>
    </location>
</feature>
<keyword evidence="4" id="KW-0813">Transport</keyword>
<evidence type="ECO:0000256" key="1">
    <source>
        <dbReference type="ARBA" id="ARBA00022729"/>
    </source>
</evidence>